<dbReference type="Gene3D" id="3.40.390.70">
    <property type="match status" value="1"/>
</dbReference>
<dbReference type="EMBL" id="SWBR01000001">
    <property type="protein sequence ID" value="TKC12238.1"/>
    <property type="molecule type" value="Genomic_DNA"/>
</dbReference>
<name>A0A4U1CY98_9SPHI</name>
<dbReference type="NCBIfam" id="TIGR04549">
    <property type="entry name" value="LP_HExxH_w_tonB"/>
    <property type="match status" value="1"/>
</dbReference>
<proteinExistence type="predicted"/>
<comment type="caution">
    <text evidence="2">The sequence shown here is derived from an EMBL/GenBank/DDBJ whole genome shotgun (WGS) entry which is preliminary data.</text>
</comment>
<evidence type="ECO:0000256" key="1">
    <source>
        <dbReference type="SAM" id="SignalP"/>
    </source>
</evidence>
<organism evidence="2 3">
    <name type="scientific">Pedobacter polaris</name>
    <dbReference type="NCBI Taxonomy" id="2571273"/>
    <lineage>
        <taxon>Bacteria</taxon>
        <taxon>Pseudomonadati</taxon>
        <taxon>Bacteroidota</taxon>
        <taxon>Sphingobacteriia</taxon>
        <taxon>Sphingobacteriales</taxon>
        <taxon>Sphingobacteriaceae</taxon>
        <taxon>Pedobacter</taxon>
    </lineage>
</organism>
<dbReference type="AlphaFoldDB" id="A0A4U1CY98"/>
<gene>
    <name evidence="2" type="ORF">FA048_01050</name>
</gene>
<accession>A0A4U1CY98</accession>
<dbReference type="Pfam" id="PF15890">
    <property type="entry name" value="Peptidase_Mx1"/>
    <property type="match status" value="1"/>
</dbReference>
<keyword evidence="1" id="KW-0732">Signal</keyword>
<evidence type="ECO:0000313" key="2">
    <source>
        <dbReference type="EMBL" id="TKC12238.1"/>
    </source>
</evidence>
<feature type="signal peptide" evidence="1">
    <location>
        <begin position="1"/>
        <end position="23"/>
    </location>
</feature>
<dbReference type="PROSITE" id="PS51257">
    <property type="entry name" value="PROKAR_LIPOPROTEIN"/>
    <property type="match status" value="1"/>
</dbReference>
<sequence>MKKIVYKLTLLLVVIAISSCRKSETLQVDLTKFNTDSHVPGPVDAWLTTNLENPYNISTVYRFERNLADVNRDLSPVSLDKVQPMMTAVLTTFLQPYESIAGKTFIKTYTPKQFVLYGSPSYNTNGSITLGTADAGRTVVLYELNSLNFASASDVKRKIRTIHHEFTHILNQNIVIPPSFEQVSKADYTADWTGAANTAPVAKELGFISQYSRSSFGEDFAEMVAHLLVEGQVYFENYLATTNVAAAAKLREKEKLVYGYYKDYYNVDFKALQNEVQRVLKTNYGATDPVDATQTFNIWLAKNRVASFTYDPANTAYVTYGESATFKTMWTNYVTLAGSFTNLNKVRSITFTFPTATTMTVNVPFTQGTGTTVFTASYDFNVNVSTLTNQVTFSRKFPEPVDGAYANGRTGGMIQGFETYLLPFLTNKIFIAEFLPTTIPTTSPLYRTYGGFYVSGTPTNYFYGPLTLK</sequence>
<evidence type="ECO:0008006" key="4">
    <source>
        <dbReference type="Google" id="ProtNLM"/>
    </source>
</evidence>
<dbReference type="OrthoDB" id="1113652at2"/>
<protein>
    <recommendedName>
        <fullName evidence="4">Substrate import-associated zinc metallohydrolase lipoprotein</fullName>
    </recommendedName>
</protein>
<reference evidence="2 3" key="1">
    <citation type="submission" date="2019-04" db="EMBL/GenBank/DDBJ databases">
        <title>Pedobacter sp. RP-3-22 sp. nov., isolated from Arctic soil.</title>
        <authorList>
            <person name="Dahal R.H."/>
            <person name="Kim D.-U."/>
        </authorList>
    </citation>
    <scope>NUCLEOTIDE SEQUENCE [LARGE SCALE GENOMIC DNA]</scope>
    <source>
        <strain evidence="2 3">RP-3-22</strain>
    </source>
</reference>
<dbReference type="RefSeq" id="WP_136838150.1">
    <property type="nucleotide sequence ID" value="NZ_SWBR01000001.1"/>
</dbReference>
<feature type="chain" id="PRO_5020828677" description="Substrate import-associated zinc metallohydrolase lipoprotein" evidence="1">
    <location>
        <begin position="24"/>
        <end position="469"/>
    </location>
</feature>
<evidence type="ECO:0000313" key="3">
    <source>
        <dbReference type="Proteomes" id="UP000309488"/>
    </source>
</evidence>
<dbReference type="Proteomes" id="UP000309488">
    <property type="component" value="Unassembled WGS sequence"/>
</dbReference>
<keyword evidence="3" id="KW-1185">Reference proteome</keyword>
<dbReference type="InterPro" id="IPR030890">
    <property type="entry name" value="LP_HExxH_w_TonB"/>
</dbReference>